<gene>
    <name evidence="2" type="ORF">PIB30_091950</name>
</gene>
<evidence type="ECO:0000313" key="3">
    <source>
        <dbReference type="Proteomes" id="UP001341840"/>
    </source>
</evidence>
<feature type="compositionally biased region" description="Polar residues" evidence="1">
    <location>
        <begin position="1"/>
        <end position="10"/>
    </location>
</feature>
<comment type="caution">
    <text evidence="2">The sequence shown here is derived from an EMBL/GenBank/DDBJ whole genome shotgun (WGS) entry which is preliminary data.</text>
</comment>
<evidence type="ECO:0000256" key="1">
    <source>
        <dbReference type="SAM" id="MobiDB-lite"/>
    </source>
</evidence>
<proteinExistence type="predicted"/>
<organism evidence="2 3">
    <name type="scientific">Stylosanthes scabra</name>
    <dbReference type="NCBI Taxonomy" id="79078"/>
    <lineage>
        <taxon>Eukaryota</taxon>
        <taxon>Viridiplantae</taxon>
        <taxon>Streptophyta</taxon>
        <taxon>Embryophyta</taxon>
        <taxon>Tracheophyta</taxon>
        <taxon>Spermatophyta</taxon>
        <taxon>Magnoliopsida</taxon>
        <taxon>eudicotyledons</taxon>
        <taxon>Gunneridae</taxon>
        <taxon>Pentapetalae</taxon>
        <taxon>rosids</taxon>
        <taxon>fabids</taxon>
        <taxon>Fabales</taxon>
        <taxon>Fabaceae</taxon>
        <taxon>Papilionoideae</taxon>
        <taxon>50 kb inversion clade</taxon>
        <taxon>dalbergioids sensu lato</taxon>
        <taxon>Dalbergieae</taxon>
        <taxon>Pterocarpus clade</taxon>
        <taxon>Stylosanthes</taxon>
    </lineage>
</organism>
<keyword evidence="3" id="KW-1185">Reference proteome</keyword>
<sequence length="152" mass="16574">MCQLVSQGEQQVPHWKSLSRPTPAKSDDYHSKWGAYSHTDQDPRDARPSSGAARYGALRAPLLHENLSSSSFTLSNSLSDSPKLALAVPSHLVSLLASTIAVSLQFVSPSRLKSQPPSPLRVSTWSSLPCCRRLSRISQYVRPSKVSTAQFG</sequence>
<accession>A0ABU6QV67</accession>
<reference evidence="2 3" key="1">
    <citation type="journal article" date="2023" name="Plants (Basel)">
        <title>Bridging the Gap: Combining Genomics and Transcriptomics Approaches to Understand Stylosanthes scabra, an Orphan Legume from the Brazilian Caatinga.</title>
        <authorList>
            <person name="Ferreira-Neto J.R.C."/>
            <person name="da Silva M.D."/>
            <person name="Binneck E."/>
            <person name="de Melo N.F."/>
            <person name="da Silva R.H."/>
            <person name="de Melo A.L.T.M."/>
            <person name="Pandolfi V."/>
            <person name="Bustamante F.O."/>
            <person name="Brasileiro-Vidal A.C."/>
            <person name="Benko-Iseppon A.M."/>
        </authorList>
    </citation>
    <scope>NUCLEOTIDE SEQUENCE [LARGE SCALE GENOMIC DNA]</scope>
    <source>
        <tissue evidence="2">Leaves</tissue>
    </source>
</reference>
<protein>
    <submittedName>
        <fullName evidence="2">Uncharacterized protein</fullName>
    </submittedName>
</protein>
<feature type="region of interest" description="Disordered" evidence="1">
    <location>
        <begin position="1"/>
        <end position="53"/>
    </location>
</feature>
<dbReference type="Proteomes" id="UP001341840">
    <property type="component" value="Unassembled WGS sequence"/>
</dbReference>
<dbReference type="EMBL" id="JASCZI010001867">
    <property type="protein sequence ID" value="MED6115574.1"/>
    <property type="molecule type" value="Genomic_DNA"/>
</dbReference>
<name>A0ABU6QV67_9FABA</name>
<evidence type="ECO:0000313" key="2">
    <source>
        <dbReference type="EMBL" id="MED6115574.1"/>
    </source>
</evidence>